<dbReference type="SUPFAM" id="SSF52091">
    <property type="entry name" value="SpoIIaa-like"/>
    <property type="match status" value="1"/>
</dbReference>
<evidence type="ECO:0000313" key="4">
    <source>
        <dbReference type="Proteomes" id="UP000432015"/>
    </source>
</evidence>
<evidence type="ECO:0000313" key="3">
    <source>
        <dbReference type="EMBL" id="MUN41603.1"/>
    </source>
</evidence>
<evidence type="ECO:0000259" key="2">
    <source>
        <dbReference type="PROSITE" id="PS50801"/>
    </source>
</evidence>
<name>A0A7K1LBA9_9ACTN</name>
<protein>
    <recommendedName>
        <fullName evidence="2">STAS domain-containing protein</fullName>
    </recommendedName>
</protein>
<dbReference type="RefSeq" id="WP_156220781.1">
    <property type="nucleotide sequence ID" value="NZ_WOFH01000015.1"/>
</dbReference>
<keyword evidence="4" id="KW-1185">Reference proteome</keyword>
<dbReference type="Proteomes" id="UP000432015">
    <property type="component" value="Unassembled WGS sequence"/>
</dbReference>
<dbReference type="AlphaFoldDB" id="A0A7K1LBA9"/>
<feature type="region of interest" description="Disordered" evidence="1">
    <location>
        <begin position="1"/>
        <end position="27"/>
    </location>
</feature>
<reference evidence="3 4" key="1">
    <citation type="submission" date="2019-11" db="EMBL/GenBank/DDBJ databases">
        <authorList>
            <person name="Cao P."/>
        </authorList>
    </citation>
    <scope>NUCLEOTIDE SEQUENCE [LARGE SCALE GENOMIC DNA]</scope>
    <source>
        <strain evidence="3 4">NEAU-AAG5</strain>
    </source>
</reference>
<dbReference type="InterPro" id="IPR036513">
    <property type="entry name" value="STAS_dom_sf"/>
</dbReference>
<sequence>MLVRPTEPPLEATSSPTPPAGAPTAPSGARALRVQAGRHGRYTLLQMSGRLTADTAVTAEAQILTTIVLDPSPHLALDLSELDVVDLHGAHLLTKTQFAVRAARGTLHLIAPANAPARDALSRYLLHCVVQRREDLPLLAPLTAPSDPGSLSPLDALEGSTL</sequence>
<proteinExistence type="predicted"/>
<comment type="caution">
    <text evidence="3">The sequence shown here is derived from an EMBL/GenBank/DDBJ whole genome shotgun (WGS) entry which is preliminary data.</text>
</comment>
<evidence type="ECO:0000256" key="1">
    <source>
        <dbReference type="SAM" id="MobiDB-lite"/>
    </source>
</evidence>
<dbReference type="InterPro" id="IPR002645">
    <property type="entry name" value="STAS_dom"/>
</dbReference>
<dbReference type="PROSITE" id="PS50801">
    <property type="entry name" value="STAS"/>
    <property type="match status" value="1"/>
</dbReference>
<accession>A0A7K1LBA9</accession>
<dbReference type="Pfam" id="PF01740">
    <property type="entry name" value="STAS"/>
    <property type="match status" value="1"/>
</dbReference>
<organism evidence="3 4">
    <name type="scientific">Actinomadura litoris</name>
    <dbReference type="NCBI Taxonomy" id="2678616"/>
    <lineage>
        <taxon>Bacteria</taxon>
        <taxon>Bacillati</taxon>
        <taxon>Actinomycetota</taxon>
        <taxon>Actinomycetes</taxon>
        <taxon>Streptosporangiales</taxon>
        <taxon>Thermomonosporaceae</taxon>
        <taxon>Actinomadura</taxon>
    </lineage>
</organism>
<dbReference type="EMBL" id="WOFH01000015">
    <property type="protein sequence ID" value="MUN41603.1"/>
    <property type="molecule type" value="Genomic_DNA"/>
</dbReference>
<gene>
    <name evidence="3" type="ORF">GNZ18_34190</name>
</gene>
<dbReference type="Gene3D" id="3.30.750.24">
    <property type="entry name" value="STAS domain"/>
    <property type="match status" value="1"/>
</dbReference>
<feature type="domain" description="STAS" evidence="2">
    <location>
        <begin position="32"/>
        <end position="123"/>
    </location>
</feature>